<comment type="caution">
    <text evidence="7">The sequence shown here is derived from an EMBL/GenBank/DDBJ whole genome shotgun (WGS) entry which is preliminary data.</text>
</comment>
<dbReference type="Gene3D" id="2.40.50.140">
    <property type="entry name" value="Nucleic acid-binding proteins"/>
    <property type="match status" value="1"/>
</dbReference>
<dbReference type="EMBL" id="DSTK01000034">
    <property type="protein sequence ID" value="HFK97821.1"/>
    <property type="molecule type" value="Genomic_DNA"/>
</dbReference>
<feature type="domain" description="NfeD-like C-terminal" evidence="6">
    <location>
        <begin position="79"/>
        <end position="142"/>
    </location>
</feature>
<keyword evidence="2 5" id="KW-0812">Transmembrane</keyword>
<protein>
    <submittedName>
        <fullName evidence="7">NfeD family protein</fullName>
    </submittedName>
</protein>
<dbReference type="InterPro" id="IPR002810">
    <property type="entry name" value="NfeD-like_C"/>
</dbReference>
<dbReference type="PANTHER" id="PTHR33507">
    <property type="entry name" value="INNER MEMBRANE PROTEIN YBBJ"/>
    <property type="match status" value="1"/>
</dbReference>
<reference evidence="7" key="1">
    <citation type="journal article" date="2020" name="mSystems">
        <title>Genome- and Community-Level Interaction Insights into Carbon Utilization and Element Cycling Functions of Hydrothermarchaeota in Hydrothermal Sediment.</title>
        <authorList>
            <person name="Zhou Z."/>
            <person name="Liu Y."/>
            <person name="Xu W."/>
            <person name="Pan J."/>
            <person name="Luo Z.H."/>
            <person name="Li M."/>
        </authorList>
    </citation>
    <scope>NUCLEOTIDE SEQUENCE [LARGE SCALE GENOMIC DNA]</scope>
    <source>
        <strain evidence="7">SpSt-456</strain>
    </source>
</reference>
<evidence type="ECO:0000256" key="4">
    <source>
        <dbReference type="ARBA" id="ARBA00023136"/>
    </source>
</evidence>
<evidence type="ECO:0000256" key="5">
    <source>
        <dbReference type="SAM" id="Phobius"/>
    </source>
</evidence>
<dbReference type="GO" id="GO:0005886">
    <property type="term" value="C:plasma membrane"/>
    <property type="evidence" value="ECO:0007669"/>
    <property type="project" value="TreeGrafter"/>
</dbReference>
<feature type="transmembrane region" description="Helical" evidence="5">
    <location>
        <begin position="7"/>
        <end position="36"/>
    </location>
</feature>
<gene>
    <name evidence="7" type="ORF">ENS06_10945</name>
</gene>
<dbReference type="SUPFAM" id="SSF141322">
    <property type="entry name" value="NfeD domain-like"/>
    <property type="match status" value="1"/>
</dbReference>
<dbReference type="InterPro" id="IPR012340">
    <property type="entry name" value="NA-bd_OB-fold"/>
</dbReference>
<keyword evidence="4 5" id="KW-0472">Membrane</keyword>
<proteinExistence type="predicted"/>
<evidence type="ECO:0000256" key="3">
    <source>
        <dbReference type="ARBA" id="ARBA00022989"/>
    </source>
</evidence>
<keyword evidence="3 5" id="KW-1133">Transmembrane helix</keyword>
<accession>A0A832EDY5</accession>
<evidence type="ECO:0000259" key="6">
    <source>
        <dbReference type="Pfam" id="PF01957"/>
    </source>
</evidence>
<dbReference type="InterPro" id="IPR052165">
    <property type="entry name" value="Membrane_assoc_protease"/>
</dbReference>
<comment type="subcellular location">
    <subcellularLocation>
        <location evidence="1">Membrane</location>
        <topology evidence="1">Multi-pass membrane protein</topology>
    </subcellularLocation>
</comment>
<dbReference type="Pfam" id="PF01957">
    <property type="entry name" value="NfeD"/>
    <property type="match status" value="1"/>
</dbReference>
<name>A0A832EDY5_9BACT</name>
<organism evidence="7">
    <name type="scientific">Desulfacinum infernum</name>
    <dbReference type="NCBI Taxonomy" id="35837"/>
    <lineage>
        <taxon>Bacteria</taxon>
        <taxon>Pseudomonadati</taxon>
        <taxon>Thermodesulfobacteriota</taxon>
        <taxon>Syntrophobacteria</taxon>
        <taxon>Syntrophobacterales</taxon>
        <taxon>Syntrophobacteraceae</taxon>
        <taxon>Desulfacinum</taxon>
    </lineage>
</organism>
<evidence type="ECO:0000256" key="1">
    <source>
        <dbReference type="ARBA" id="ARBA00004141"/>
    </source>
</evidence>
<feature type="transmembrane region" description="Helical" evidence="5">
    <location>
        <begin position="42"/>
        <end position="63"/>
    </location>
</feature>
<sequence>MWIAFGMILAILEIFVPNFVIIWFGLSAVVVGLVMLLHPLSLTAQLLLWALGSAFWVAVWFLWVKPRMADRTTAGQAREAILGAVGTVIDPPREAHRGKIRFPAPVLGSDEWSCIAEGEEPLAVGDRAVVIELAGNTVIVQRKA</sequence>
<evidence type="ECO:0000256" key="2">
    <source>
        <dbReference type="ARBA" id="ARBA00022692"/>
    </source>
</evidence>
<dbReference type="PANTHER" id="PTHR33507:SF3">
    <property type="entry name" value="INNER MEMBRANE PROTEIN YBBJ"/>
    <property type="match status" value="1"/>
</dbReference>
<dbReference type="AlphaFoldDB" id="A0A832EDY5"/>
<evidence type="ECO:0000313" key="7">
    <source>
        <dbReference type="EMBL" id="HFK97821.1"/>
    </source>
</evidence>